<dbReference type="AlphaFoldDB" id="A0A1V9YR58"/>
<protein>
    <submittedName>
        <fullName evidence="1">Uncharacterized protein</fullName>
    </submittedName>
</protein>
<evidence type="ECO:0000313" key="2">
    <source>
        <dbReference type="Proteomes" id="UP000243579"/>
    </source>
</evidence>
<evidence type="ECO:0000313" key="1">
    <source>
        <dbReference type="EMBL" id="OQR88161.1"/>
    </source>
</evidence>
<name>A0A1V9YR58_ACHHY</name>
<comment type="caution">
    <text evidence="1">The sequence shown here is derived from an EMBL/GenBank/DDBJ whole genome shotgun (WGS) entry which is preliminary data.</text>
</comment>
<sequence length="375" mass="42387">MTSPRKAPKRPPCFRSTLLKDLIRTNEAVQWTPETALDFLRHIFPASATMPALVARTHAFVFKAPDGSNNDEGGVLVAYKDLYHGALQYTADQTEALAAAKARLSSQLEATTQLDAEIAALEAALDAQRAAFHEKKCRKEIALFERRLELRTRQSASLIKAIDEKQDALLQMERLAKDENQRMRHEDFTYRLSVKKLKDNEGFLVRAAKEGDVKRRLRSTETSMGEMTRQIAILQQSLAATKPQAHALTTEIFAVRATRSELEAQLATVRRSIAEIQGRVMQYKEAHTPRPNWEQVARDVDATFKTHNRKCPTQKISTENLLKLQSSGDRVMYLAHAVQIIGLADDADAIDRERQILANLQAQMKKTIALIRFRE</sequence>
<gene>
    <name evidence="1" type="ORF">ACHHYP_07305</name>
</gene>
<organism evidence="1 2">
    <name type="scientific">Achlya hypogyna</name>
    <name type="common">Oomycete</name>
    <name type="synonym">Protoachlya hypogyna</name>
    <dbReference type="NCBI Taxonomy" id="1202772"/>
    <lineage>
        <taxon>Eukaryota</taxon>
        <taxon>Sar</taxon>
        <taxon>Stramenopiles</taxon>
        <taxon>Oomycota</taxon>
        <taxon>Saprolegniomycetes</taxon>
        <taxon>Saprolegniales</taxon>
        <taxon>Achlyaceae</taxon>
        <taxon>Achlya</taxon>
    </lineage>
</organism>
<proteinExistence type="predicted"/>
<dbReference type="Proteomes" id="UP000243579">
    <property type="component" value="Unassembled WGS sequence"/>
</dbReference>
<keyword evidence="2" id="KW-1185">Reference proteome</keyword>
<dbReference type="EMBL" id="JNBR01001406">
    <property type="protein sequence ID" value="OQR88161.1"/>
    <property type="molecule type" value="Genomic_DNA"/>
</dbReference>
<accession>A0A1V9YR58</accession>
<dbReference type="OrthoDB" id="65997at2759"/>
<reference evidence="1 2" key="1">
    <citation type="journal article" date="2014" name="Genome Biol. Evol.">
        <title>The secreted proteins of Achlya hypogyna and Thraustotheca clavata identify the ancestral oomycete secretome and reveal gene acquisitions by horizontal gene transfer.</title>
        <authorList>
            <person name="Misner I."/>
            <person name="Blouin N."/>
            <person name="Leonard G."/>
            <person name="Richards T.A."/>
            <person name="Lane C.E."/>
        </authorList>
    </citation>
    <scope>NUCLEOTIDE SEQUENCE [LARGE SCALE GENOMIC DNA]</scope>
    <source>
        <strain evidence="1 2">ATCC 48635</strain>
    </source>
</reference>